<dbReference type="Pfam" id="PF01217">
    <property type="entry name" value="Clat_adaptor_s"/>
    <property type="match status" value="1"/>
</dbReference>
<evidence type="ECO:0008006" key="15">
    <source>
        <dbReference type="Google" id="ProtNLM"/>
    </source>
</evidence>
<dbReference type="InterPro" id="IPR022775">
    <property type="entry name" value="AP_mu_sigma_su"/>
</dbReference>
<dbReference type="InterPro" id="IPR016635">
    <property type="entry name" value="AP_complex_ssu"/>
</dbReference>
<comment type="subcellular location">
    <subcellularLocation>
        <location evidence="1">Cytoplasmic vesicle membrane</location>
        <topology evidence="1">Peripheral membrane protein</topology>
        <orientation evidence="1">Cytoplasmic side</orientation>
    </subcellularLocation>
    <subcellularLocation>
        <location evidence="2">Golgi apparatus</location>
    </subcellularLocation>
</comment>
<evidence type="ECO:0000256" key="8">
    <source>
        <dbReference type="ARBA" id="ARBA00023329"/>
    </source>
</evidence>
<feature type="domain" description="Polysaccharide lyase 14" evidence="12">
    <location>
        <begin position="137"/>
        <end position="211"/>
    </location>
</feature>
<dbReference type="GO" id="GO:0006886">
    <property type="term" value="P:intracellular protein transport"/>
    <property type="evidence" value="ECO:0007669"/>
    <property type="project" value="InterPro"/>
</dbReference>
<comment type="similarity">
    <text evidence="3">Belongs to the adaptor complexes small subunit family.</text>
</comment>
<evidence type="ECO:0000256" key="1">
    <source>
        <dbReference type="ARBA" id="ARBA00004180"/>
    </source>
</evidence>
<dbReference type="Proteomes" id="UP000707451">
    <property type="component" value="Unassembled WGS sequence"/>
</dbReference>
<dbReference type="InterPro" id="IPR027155">
    <property type="entry name" value="APS3"/>
</dbReference>
<dbReference type="InterPro" id="IPR048958">
    <property type="entry name" value="Polysacc_lyase_14"/>
</dbReference>
<keyword evidence="7 9" id="KW-0472">Membrane</keyword>
<evidence type="ECO:0000313" key="13">
    <source>
        <dbReference type="EMBL" id="KAG9062842.1"/>
    </source>
</evidence>
<dbReference type="Pfam" id="PF21294">
    <property type="entry name" value="Polysacc_lyase_14"/>
    <property type="match status" value="2"/>
</dbReference>
<evidence type="ECO:0000256" key="3">
    <source>
        <dbReference type="ARBA" id="ARBA00006972"/>
    </source>
</evidence>
<keyword evidence="14" id="KW-1185">Reference proteome</keyword>
<evidence type="ECO:0000256" key="4">
    <source>
        <dbReference type="ARBA" id="ARBA00022448"/>
    </source>
</evidence>
<keyword evidence="4" id="KW-0813">Transport</keyword>
<evidence type="ECO:0000256" key="10">
    <source>
        <dbReference type="SAM" id="SignalP"/>
    </source>
</evidence>
<dbReference type="PROSITE" id="PS00989">
    <property type="entry name" value="CLAT_ADAPTOR_S"/>
    <property type="match status" value="1"/>
</dbReference>
<dbReference type="OrthoDB" id="10261046at2759"/>
<feature type="transmembrane region" description="Helical" evidence="9">
    <location>
        <begin position="359"/>
        <end position="375"/>
    </location>
</feature>
<dbReference type="GO" id="GO:0030659">
    <property type="term" value="C:cytoplasmic vesicle membrane"/>
    <property type="evidence" value="ECO:0007669"/>
    <property type="project" value="UniProtKB-SubCell"/>
</dbReference>
<organism evidence="13 14">
    <name type="scientific">Linnemannia hyalina</name>
    <dbReference type="NCBI Taxonomy" id="64524"/>
    <lineage>
        <taxon>Eukaryota</taxon>
        <taxon>Fungi</taxon>
        <taxon>Fungi incertae sedis</taxon>
        <taxon>Mucoromycota</taxon>
        <taxon>Mortierellomycotina</taxon>
        <taxon>Mortierellomycetes</taxon>
        <taxon>Mortierellales</taxon>
        <taxon>Mortierellaceae</taxon>
        <taxon>Linnemannia</taxon>
    </lineage>
</organism>
<dbReference type="FunFam" id="3.30.450.60:FF:000001">
    <property type="entry name" value="AP complex subunit sigma"/>
    <property type="match status" value="1"/>
</dbReference>
<dbReference type="GO" id="GO:0005794">
    <property type="term" value="C:Golgi apparatus"/>
    <property type="evidence" value="ECO:0007669"/>
    <property type="project" value="UniProtKB-SubCell"/>
</dbReference>
<dbReference type="SUPFAM" id="SSF64356">
    <property type="entry name" value="SNARE-like"/>
    <property type="match status" value="1"/>
</dbReference>
<name>A0A9P7XLM6_9FUNG</name>
<dbReference type="InterPro" id="IPR011012">
    <property type="entry name" value="Longin-like_dom_sf"/>
</dbReference>
<dbReference type="EMBL" id="JAHRHY010000018">
    <property type="protein sequence ID" value="KAG9062842.1"/>
    <property type="molecule type" value="Genomic_DNA"/>
</dbReference>
<dbReference type="PANTHER" id="PTHR11753">
    <property type="entry name" value="ADAPTOR COMPLEXES SMALL SUBUNIT FAMILY"/>
    <property type="match status" value="1"/>
</dbReference>
<protein>
    <recommendedName>
        <fullName evidence="15">AP complex mu/sigma subunit domain-containing protein</fullName>
    </recommendedName>
</protein>
<keyword evidence="10" id="KW-0732">Signal</keyword>
<dbReference type="GO" id="GO:0006896">
    <property type="term" value="P:Golgi to vacuole transport"/>
    <property type="evidence" value="ECO:0007669"/>
    <property type="project" value="InterPro"/>
</dbReference>
<comment type="caution">
    <text evidence="13">The sequence shown here is derived from an EMBL/GenBank/DDBJ whole genome shotgun (WGS) entry which is preliminary data.</text>
</comment>
<dbReference type="AlphaFoldDB" id="A0A9P7XLM6"/>
<keyword evidence="9" id="KW-0812">Transmembrane</keyword>
<dbReference type="InterPro" id="IPR000804">
    <property type="entry name" value="Clathrin_sm-chain_CS"/>
</dbReference>
<feature type="chain" id="PRO_5040506768" description="AP complex mu/sigma subunit domain-containing protein" evidence="10">
    <location>
        <begin position="36"/>
        <end position="542"/>
    </location>
</feature>
<feature type="domain" description="AP complex mu/sigma subunit" evidence="11">
    <location>
        <begin position="382"/>
        <end position="527"/>
    </location>
</feature>
<evidence type="ECO:0000256" key="5">
    <source>
        <dbReference type="ARBA" id="ARBA00022927"/>
    </source>
</evidence>
<keyword evidence="6" id="KW-0333">Golgi apparatus</keyword>
<feature type="signal peptide" evidence="10">
    <location>
        <begin position="1"/>
        <end position="35"/>
    </location>
</feature>
<evidence type="ECO:0000313" key="14">
    <source>
        <dbReference type="Proteomes" id="UP000707451"/>
    </source>
</evidence>
<gene>
    <name evidence="13" type="ORF">KI688_005148</name>
</gene>
<evidence type="ECO:0000256" key="9">
    <source>
        <dbReference type="SAM" id="Phobius"/>
    </source>
</evidence>
<keyword evidence="8" id="KW-0968">Cytoplasmic vesicle</keyword>
<keyword evidence="5" id="KW-0653">Protein transport</keyword>
<dbReference type="GO" id="GO:0030123">
    <property type="term" value="C:AP-3 adaptor complex"/>
    <property type="evidence" value="ECO:0007669"/>
    <property type="project" value="InterPro"/>
</dbReference>
<dbReference type="CDD" id="cd14834">
    <property type="entry name" value="AP3_sigma"/>
    <property type="match status" value="1"/>
</dbReference>
<dbReference type="Gene3D" id="3.30.450.60">
    <property type="match status" value="1"/>
</dbReference>
<accession>A0A9P7XLM6</accession>
<feature type="domain" description="Polysaccharide lyase 14" evidence="12">
    <location>
        <begin position="212"/>
        <end position="326"/>
    </location>
</feature>
<sequence>MVTLLSRKNHLSSSPLSSFTLVLFLTSCLLGTSYTSHNNNRNLVAAETPLSHDQLYSQYGFVKNWAAPMPGTPIAASGVNTTQPGVDTGAGYILHNWSTNYKTITVGANDISFVADPYPSTSPSPAPASSSNSTVNAVSQVMQINYPKGSYAPKAGPVTGGTSFYAIPFGDDTPFEKMMISYDVAFPTGFDWVLGGKLPGIYGGHPHECSGVYAYIPVADNSNFCKNPNVQCNDQYGKSIGRGLLYFPPGTWTRIDMVMQLNEPAGYNNGILDVYINGLKFTSMNTIPYRTTGMVGFQGLMFSTFFGGSTPSYGTPVDTSVFFRNVQLSVGEPATLYEGNGGTPAAGGKIVGSRATLESLVFSVFAILLGVFFATEQKKKNMIKSVLIFNNHGNPRLTKFYQPIDIATQQALIKEIFQLISKRPDTVCNFLEGSQMLGGRDTRVIYRHYATLYFVFVVDESESELGILDLIQVFVESLDRCFENVCELDLIFHFKEVHDILAEVITGGMVLETDIGDIVAAVQEAGRLAKKPTGLLAQKSPF</sequence>
<evidence type="ECO:0000256" key="7">
    <source>
        <dbReference type="ARBA" id="ARBA00023136"/>
    </source>
</evidence>
<evidence type="ECO:0000256" key="6">
    <source>
        <dbReference type="ARBA" id="ARBA00023034"/>
    </source>
</evidence>
<evidence type="ECO:0000259" key="12">
    <source>
        <dbReference type="Pfam" id="PF21294"/>
    </source>
</evidence>
<dbReference type="Gene3D" id="2.60.120.200">
    <property type="match status" value="2"/>
</dbReference>
<proteinExistence type="inferred from homology"/>
<dbReference type="PROSITE" id="PS51257">
    <property type="entry name" value="PROKAR_LIPOPROTEIN"/>
    <property type="match status" value="1"/>
</dbReference>
<keyword evidence="9" id="KW-1133">Transmembrane helix</keyword>
<evidence type="ECO:0000256" key="2">
    <source>
        <dbReference type="ARBA" id="ARBA00004555"/>
    </source>
</evidence>
<reference evidence="13" key="1">
    <citation type="submission" date="2021-06" db="EMBL/GenBank/DDBJ databases">
        <title>Genome Sequence of Mortierella hyaline Strain SCG-10, a Cold-Adapted, Nitrate-Reducing Fungus Isolated from Soil in Minnesota, USA.</title>
        <authorList>
            <person name="Aldossari N."/>
        </authorList>
    </citation>
    <scope>NUCLEOTIDE SEQUENCE</scope>
    <source>
        <strain evidence="13">SCG-10</strain>
    </source>
</reference>
<evidence type="ECO:0000259" key="11">
    <source>
        <dbReference type="Pfam" id="PF01217"/>
    </source>
</evidence>